<dbReference type="AlphaFoldDB" id="A0A8H6DRJ6"/>
<organism evidence="7 8">
    <name type="scientific">Cochliobolus sativus</name>
    <name type="common">Common root rot and spot blotch fungus</name>
    <name type="synonym">Bipolaris sorokiniana</name>
    <dbReference type="NCBI Taxonomy" id="45130"/>
    <lineage>
        <taxon>Eukaryota</taxon>
        <taxon>Fungi</taxon>
        <taxon>Dikarya</taxon>
        <taxon>Ascomycota</taxon>
        <taxon>Pezizomycotina</taxon>
        <taxon>Dothideomycetes</taxon>
        <taxon>Pleosporomycetidae</taxon>
        <taxon>Pleosporales</taxon>
        <taxon>Pleosporineae</taxon>
        <taxon>Pleosporaceae</taxon>
        <taxon>Bipolaris</taxon>
    </lineage>
</organism>
<evidence type="ECO:0000256" key="1">
    <source>
        <dbReference type="ARBA" id="ARBA00022737"/>
    </source>
</evidence>
<evidence type="ECO:0000259" key="5">
    <source>
        <dbReference type="Pfam" id="PF22939"/>
    </source>
</evidence>
<evidence type="ECO:0000259" key="6">
    <source>
        <dbReference type="Pfam" id="PF24883"/>
    </source>
</evidence>
<protein>
    <recommendedName>
        <fullName evidence="9">Nucleoside phosphorylase domain-containing protein</fullName>
    </recommendedName>
</protein>
<evidence type="ECO:0000256" key="2">
    <source>
        <dbReference type="PROSITE-ProRule" id="PRU00023"/>
    </source>
</evidence>
<dbReference type="Pfam" id="PF01048">
    <property type="entry name" value="PNP_UDP_1"/>
    <property type="match status" value="1"/>
</dbReference>
<evidence type="ECO:0000256" key="3">
    <source>
        <dbReference type="SAM" id="Phobius"/>
    </source>
</evidence>
<evidence type="ECO:0000313" key="8">
    <source>
        <dbReference type="Proteomes" id="UP000624244"/>
    </source>
</evidence>
<dbReference type="InterPro" id="IPR036770">
    <property type="entry name" value="Ankyrin_rpt-contain_sf"/>
</dbReference>
<dbReference type="Gene3D" id="1.25.40.20">
    <property type="entry name" value="Ankyrin repeat-containing domain"/>
    <property type="match status" value="1"/>
</dbReference>
<feature type="transmembrane region" description="Helical" evidence="3">
    <location>
        <begin position="212"/>
        <end position="233"/>
    </location>
</feature>
<dbReference type="PROSITE" id="PS50088">
    <property type="entry name" value="ANK_REPEAT"/>
    <property type="match status" value="2"/>
</dbReference>
<dbReference type="InterPro" id="IPR027417">
    <property type="entry name" value="P-loop_NTPase"/>
</dbReference>
<gene>
    <name evidence="7" type="ORF">GGP41_009574</name>
</gene>
<feature type="repeat" description="ANK" evidence="2">
    <location>
        <begin position="914"/>
        <end position="946"/>
    </location>
</feature>
<keyword evidence="3" id="KW-0472">Membrane</keyword>
<sequence length="979" mass="109234">MATQTATAPRTHNSYTVGWVCALSKEQTAATAMLDQIHPDISKSPNDYNTYTLGSIGEHNIVIACLPKGKYGTISAATVATWMVSTFPSIKVGLMVGIGGGIPPMVRLGDVVVSAPVDQYPGVVQWDIGKAEKDGNFKRTGALNNPPNALLTALTKLETKHDICGSKIPQYLDDLGKNWPNLVPKYTRSDSLQDPFFTLDGSQRAQGKWQAIFSLLWVKMLFLLGYFLGQWVLVPLDSGADQATSRVANVKIDRTQRKSRDMRVHYGLIASGNQVIKDHEFRDNLNRSLGGHVLCVEMEAAGLMNDFPCIVIRGICDYADSQKNKDWQEHAAAVAAAYAKELLEHVQPSDIDRERPVKDILDQVLSTVSKTEADVRVVKSKLDRKEDLEILNWLTLQSIDYGPQHSDFLKRREPGTCQWLLDSVEYQDWLKGDKQTLFCPGIPGAGKTILTSVVVHDLTVRFSKDQGVGIAYIYCNFQRQGEQNVDNLLLNLLKQLAESHSSLPESVKSLYNHHKTKQTRPSLDEASTVLQSVAAVYSRIFLIVDALDECQVSDGCRARFLSELSNFQSRYRANIFATSRFIPDIINHFKPSIPLEVRASQKDVARYLEGHIGQLPSFVRQNRELQEEIIKGISEAVDGMFLLAQIYLGSLDDKLTLNDIRSALEVFRKQGQGLDEDQKVRVLGQAYEQAIERIKGQKLGLKNLAMKVLSWITCAKRPLTTLELQHALATKGGKSELDQGDLPHIEDMVSVCSGLVTVDEESNIIRLVHYTTQEYFKETQRDWFLNMEAEIAKICVTYLSFSAFDSGFCLTDDEFEERLQSNKLYNYAAQNWGYHASKALTLCVEVVHFLNYKAKVEGSSQALLAIKRYSSHSGYSQEFPKQITGLHLAAYFGVEEAAKAVLQERVEADGKNNYGRTPLSWAAENGHEAVVELLLKKGAELDSKDRIGWTPLSLAARNGHEAVIKLLLEKGATMKGTFM</sequence>
<dbReference type="GO" id="GO:0003824">
    <property type="term" value="F:catalytic activity"/>
    <property type="evidence" value="ECO:0007669"/>
    <property type="project" value="InterPro"/>
</dbReference>
<accession>A0A8H6DRJ6</accession>
<dbReference type="Proteomes" id="UP000624244">
    <property type="component" value="Unassembled WGS sequence"/>
</dbReference>
<dbReference type="Pfam" id="PF22939">
    <property type="entry name" value="WHD_GPIID"/>
    <property type="match status" value="1"/>
</dbReference>
<evidence type="ECO:0000259" key="4">
    <source>
        <dbReference type="Pfam" id="PF01048"/>
    </source>
</evidence>
<keyword evidence="3" id="KW-0812">Transmembrane</keyword>
<dbReference type="Gene3D" id="3.40.50.300">
    <property type="entry name" value="P-loop containing nucleotide triphosphate hydrolases"/>
    <property type="match status" value="1"/>
</dbReference>
<dbReference type="SUPFAM" id="SSF52540">
    <property type="entry name" value="P-loop containing nucleoside triphosphate hydrolases"/>
    <property type="match status" value="1"/>
</dbReference>
<keyword evidence="3" id="KW-1133">Transmembrane helix</keyword>
<feature type="repeat" description="ANK" evidence="2">
    <location>
        <begin position="947"/>
        <end position="974"/>
    </location>
</feature>
<dbReference type="PANTHER" id="PTHR46082:SF11">
    <property type="entry name" value="AAA+ ATPASE DOMAIN-CONTAINING PROTEIN-RELATED"/>
    <property type="match status" value="1"/>
</dbReference>
<proteinExistence type="predicted"/>
<dbReference type="InterPro" id="IPR000845">
    <property type="entry name" value="Nucleoside_phosphorylase_d"/>
</dbReference>
<dbReference type="EMBL" id="WNKQ01000018">
    <property type="protein sequence ID" value="KAF5845806.1"/>
    <property type="molecule type" value="Genomic_DNA"/>
</dbReference>
<keyword evidence="1" id="KW-0677">Repeat</keyword>
<dbReference type="SMART" id="SM00248">
    <property type="entry name" value="ANK"/>
    <property type="match status" value="3"/>
</dbReference>
<reference evidence="7" key="1">
    <citation type="submission" date="2019-11" db="EMBL/GenBank/DDBJ databases">
        <title>Bipolaris sorokiniana Genome sequencing.</title>
        <authorList>
            <person name="Wang H."/>
        </authorList>
    </citation>
    <scope>NUCLEOTIDE SEQUENCE</scope>
</reference>
<dbReference type="InterPro" id="IPR056884">
    <property type="entry name" value="NPHP3-like_N"/>
</dbReference>
<dbReference type="PROSITE" id="PS50297">
    <property type="entry name" value="ANK_REP_REGION"/>
    <property type="match status" value="2"/>
</dbReference>
<dbReference type="SUPFAM" id="SSF53167">
    <property type="entry name" value="Purine and uridine phosphorylases"/>
    <property type="match status" value="1"/>
</dbReference>
<dbReference type="PANTHER" id="PTHR46082">
    <property type="entry name" value="ATP/GTP-BINDING PROTEIN-RELATED"/>
    <property type="match status" value="1"/>
</dbReference>
<feature type="domain" description="Nephrocystin 3-like N-terminal" evidence="6">
    <location>
        <begin position="415"/>
        <end position="580"/>
    </location>
</feature>
<evidence type="ECO:0000313" key="7">
    <source>
        <dbReference type="EMBL" id="KAF5845806.1"/>
    </source>
</evidence>
<dbReference type="InterPro" id="IPR053137">
    <property type="entry name" value="NLR-like"/>
</dbReference>
<feature type="domain" description="Nucleoside phosphorylase" evidence="4">
    <location>
        <begin position="258"/>
        <end position="344"/>
    </location>
</feature>
<comment type="caution">
    <text evidence="7">The sequence shown here is derived from an EMBL/GenBank/DDBJ whole genome shotgun (WGS) entry which is preliminary data.</text>
</comment>
<name>A0A8H6DRJ6_COCSA</name>
<keyword evidence="2" id="KW-0040">ANK repeat</keyword>
<dbReference type="Gene3D" id="3.40.50.1580">
    <property type="entry name" value="Nucleoside phosphorylase domain"/>
    <property type="match status" value="1"/>
</dbReference>
<dbReference type="InterPro" id="IPR054471">
    <property type="entry name" value="GPIID_WHD"/>
</dbReference>
<dbReference type="Pfam" id="PF12796">
    <property type="entry name" value="Ank_2"/>
    <property type="match status" value="1"/>
</dbReference>
<evidence type="ECO:0008006" key="9">
    <source>
        <dbReference type="Google" id="ProtNLM"/>
    </source>
</evidence>
<dbReference type="InterPro" id="IPR035994">
    <property type="entry name" value="Nucleoside_phosphorylase_sf"/>
</dbReference>
<dbReference type="SUPFAM" id="SSF48403">
    <property type="entry name" value="Ankyrin repeat"/>
    <property type="match status" value="1"/>
</dbReference>
<feature type="domain" description="GPI inositol-deacylase winged helix" evidence="5">
    <location>
        <begin position="700"/>
        <end position="780"/>
    </location>
</feature>
<dbReference type="InterPro" id="IPR002110">
    <property type="entry name" value="Ankyrin_rpt"/>
</dbReference>
<dbReference type="GO" id="GO:0009116">
    <property type="term" value="P:nucleoside metabolic process"/>
    <property type="evidence" value="ECO:0007669"/>
    <property type="project" value="InterPro"/>
</dbReference>
<dbReference type="Pfam" id="PF24883">
    <property type="entry name" value="NPHP3_N"/>
    <property type="match status" value="1"/>
</dbReference>